<proteinExistence type="predicted"/>
<dbReference type="EMBL" id="CP104003">
    <property type="protein sequence ID" value="UWM54122.1"/>
    <property type="molecule type" value="Genomic_DNA"/>
</dbReference>
<dbReference type="GeneID" id="74944485"/>
<reference evidence="1" key="1">
    <citation type="submission" date="2022-09" db="EMBL/GenBank/DDBJ databases">
        <title>Diverse halophilic archaea isolated from saline environments.</title>
        <authorList>
            <person name="Cui H.-L."/>
        </authorList>
    </citation>
    <scope>NUCLEOTIDE SEQUENCE</scope>
    <source>
        <strain evidence="1">ZS-35-S2</strain>
    </source>
</reference>
<dbReference type="RefSeq" id="WP_260593116.1">
    <property type="nucleotide sequence ID" value="NZ_CP104003.1"/>
</dbReference>
<gene>
    <name evidence="1" type="ORF">N0B31_18645</name>
</gene>
<dbReference type="KEGG" id="ssai:N0B31_18645"/>
<organism evidence="1 2">
    <name type="scientific">Salinirubellus salinus</name>
    <dbReference type="NCBI Taxonomy" id="1364945"/>
    <lineage>
        <taxon>Archaea</taxon>
        <taxon>Methanobacteriati</taxon>
        <taxon>Methanobacteriota</taxon>
        <taxon>Stenosarchaea group</taxon>
        <taxon>Halobacteria</taxon>
        <taxon>Halobacteriales</taxon>
        <taxon>Natronomonadaceae</taxon>
        <taxon>Salinirubellus</taxon>
    </lineage>
</organism>
<dbReference type="Proteomes" id="UP001057580">
    <property type="component" value="Chromosome"/>
</dbReference>
<sequence>MSTKNDDGLDGRTKIDSFETAYQVRDHPVEFEIDVVLVSKPSNAPAVELEGRLSIDGTVEPEATVRSEGEWMARPELPAGHPIVQENEEEYSTYEIQMGAGESVTEYEMPPCFLPVPDDFYQSVFEASREAVMMKRQRLLRRAEALGCEIEVLTTWVDKEETILYAEAVVKSRLRDYRLHCRRGPMAEPNWRFYAPDQIPDEHSAALHHFVRNHPPISQEDYAREVEDAARGDETVLPEQSPEPVCQAKGCTAVASRGLPAPNGYPDGEWKLCQQHFGETRGYDPYQLRDLDWTLRKLRYRESSSPN</sequence>
<evidence type="ECO:0000313" key="2">
    <source>
        <dbReference type="Proteomes" id="UP001057580"/>
    </source>
</evidence>
<name>A0A9E7UAJ8_9EURY</name>
<dbReference type="AlphaFoldDB" id="A0A9E7UAJ8"/>
<evidence type="ECO:0000313" key="1">
    <source>
        <dbReference type="EMBL" id="UWM54122.1"/>
    </source>
</evidence>
<protein>
    <submittedName>
        <fullName evidence="1">Uncharacterized protein</fullName>
    </submittedName>
</protein>
<keyword evidence="2" id="KW-1185">Reference proteome</keyword>
<accession>A0A9E7UAJ8</accession>